<dbReference type="Proteomes" id="UP000268162">
    <property type="component" value="Unassembled WGS sequence"/>
</dbReference>
<comment type="similarity">
    <text evidence="1">Belongs to the allantoicase family.</text>
</comment>
<feature type="non-terminal residue" evidence="3">
    <location>
        <position position="1"/>
    </location>
</feature>
<gene>
    <name evidence="3" type="ORF">BJ085DRAFT_12575</name>
</gene>
<dbReference type="Pfam" id="PF03561">
    <property type="entry name" value="Allantoicase"/>
    <property type="match status" value="2"/>
</dbReference>
<dbReference type="AlphaFoldDB" id="A0A4Q0A184"/>
<feature type="domain" description="Allantoicase" evidence="2">
    <location>
        <begin position="11"/>
        <end position="159"/>
    </location>
</feature>
<evidence type="ECO:0000313" key="3">
    <source>
        <dbReference type="EMBL" id="RKP39518.1"/>
    </source>
</evidence>
<reference evidence="4" key="1">
    <citation type="journal article" date="2018" name="Nat. Microbiol.">
        <title>Leveraging single-cell genomics to expand the fungal tree of life.</title>
        <authorList>
            <person name="Ahrendt S.R."/>
            <person name="Quandt C.A."/>
            <person name="Ciobanu D."/>
            <person name="Clum A."/>
            <person name="Salamov A."/>
            <person name="Andreopoulos B."/>
            <person name="Cheng J.F."/>
            <person name="Woyke T."/>
            <person name="Pelin A."/>
            <person name="Henrissat B."/>
            <person name="Reynolds N.K."/>
            <person name="Benny G.L."/>
            <person name="Smith M.E."/>
            <person name="James T.Y."/>
            <person name="Grigoriev I.V."/>
        </authorList>
    </citation>
    <scope>NUCLEOTIDE SEQUENCE [LARGE SCALE GENOMIC DNA]</scope>
    <source>
        <strain evidence="4">RSA 468</strain>
    </source>
</reference>
<keyword evidence="4" id="KW-1185">Reference proteome</keyword>
<organism evidence="3 4">
    <name type="scientific">Dimargaris cristalligena</name>
    <dbReference type="NCBI Taxonomy" id="215637"/>
    <lineage>
        <taxon>Eukaryota</taxon>
        <taxon>Fungi</taxon>
        <taxon>Fungi incertae sedis</taxon>
        <taxon>Zoopagomycota</taxon>
        <taxon>Kickxellomycotina</taxon>
        <taxon>Dimargaritomycetes</taxon>
        <taxon>Dimargaritales</taxon>
        <taxon>Dimargaritaceae</taxon>
        <taxon>Dimargaris</taxon>
    </lineage>
</organism>
<dbReference type="Gene3D" id="2.60.120.260">
    <property type="entry name" value="Galactose-binding domain-like"/>
    <property type="match status" value="2"/>
</dbReference>
<accession>A0A4Q0A184</accession>
<dbReference type="InterPro" id="IPR015908">
    <property type="entry name" value="Allantoicase_dom"/>
</dbReference>
<name>A0A4Q0A184_9FUNG</name>
<dbReference type="STRING" id="215637.A0A4Q0A184"/>
<dbReference type="GO" id="GO:0000256">
    <property type="term" value="P:allantoin catabolic process"/>
    <property type="evidence" value="ECO:0007669"/>
    <property type="project" value="InterPro"/>
</dbReference>
<sequence>TSSDLASNQLGSEIVSVSDEFFAAAQNLLKPGPSVQDKTRVTDQGAWYDGWETRRHNHAHDWVIIKLGFSGCIAGFDIDTAHFNGNHAPVASVDACYVSEDAGPNPEYKWENILPKVDLGPSARHLLALWNPPAAIFSHVRLNIFPDGGVARFRVYGNVKPNITPYSIDEDIDLANVGSGGRAVACSDSHFSSMNNLILPGRGKVMMDGWETRRSRTPNHSDWVTIKLGATGYLDKAEIDTYQFKGNFPEAATLQACYSLEENPDDDPDCFWFQILAKTRLEADRVHFVTLNLANQPFTHVKLTIYPDGGVKRLRVYGR</sequence>
<dbReference type="PIRSF" id="PIRSF016516">
    <property type="entry name" value="Allantoicase"/>
    <property type="match status" value="1"/>
</dbReference>
<evidence type="ECO:0000256" key="1">
    <source>
        <dbReference type="ARBA" id="ARBA00009242"/>
    </source>
</evidence>
<proteinExistence type="inferred from homology"/>
<protein>
    <submittedName>
        <fullName evidence="3">Allantoicase-like protein</fullName>
    </submittedName>
</protein>
<dbReference type="PANTHER" id="PTHR12045">
    <property type="entry name" value="ALLANTOICASE"/>
    <property type="match status" value="1"/>
</dbReference>
<dbReference type="InterPro" id="IPR008979">
    <property type="entry name" value="Galactose-bd-like_sf"/>
</dbReference>
<evidence type="ECO:0000313" key="4">
    <source>
        <dbReference type="Proteomes" id="UP000268162"/>
    </source>
</evidence>
<dbReference type="PANTHER" id="PTHR12045:SF3">
    <property type="entry name" value="INACTIVE ALLANTOICASE-RELATED"/>
    <property type="match status" value="1"/>
</dbReference>
<evidence type="ECO:0000259" key="2">
    <source>
        <dbReference type="Pfam" id="PF03561"/>
    </source>
</evidence>
<dbReference type="InterPro" id="IPR005164">
    <property type="entry name" value="Allantoicase"/>
</dbReference>
<dbReference type="NCBIfam" id="TIGR02961">
    <property type="entry name" value="allantoicase"/>
    <property type="match status" value="1"/>
</dbReference>
<dbReference type="GO" id="GO:0004037">
    <property type="term" value="F:allantoicase activity"/>
    <property type="evidence" value="ECO:0007669"/>
    <property type="project" value="InterPro"/>
</dbReference>
<dbReference type="SUPFAM" id="SSF49785">
    <property type="entry name" value="Galactose-binding domain-like"/>
    <property type="match status" value="2"/>
</dbReference>
<dbReference type="EMBL" id="ML002265">
    <property type="protein sequence ID" value="RKP39518.1"/>
    <property type="molecule type" value="Genomic_DNA"/>
</dbReference>
<feature type="non-terminal residue" evidence="3">
    <location>
        <position position="319"/>
    </location>
</feature>
<dbReference type="HAMAP" id="MF_00813">
    <property type="entry name" value="Allantoicase"/>
    <property type="match status" value="1"/>
</dbReference>
<feature type="domain" description="Allantoicase" evidence="2">
    <location>
        <begin position="180"/>
        <end position="319"/>
    </location>
</feature>